<proteinExistence type="predicted"/>
<comment type="caution">
    <text evidence="2">The sequence shown here is derived from an EMBL/GenBank/DDBJ whole genome shotgun (WGS) entry which is preliminary data.</text>
</comment>
<name>A0A811Q355_9POAL</name>
<dbReference type="EMBL" id="CAJGYO010000009">
    <property type="protein sequence ID" value="CAD6254880.1"/>
    <property type="molecule type" value="Genomic_DNA"/>
</dbReference>
<dbReference type="Proteomes" id="UP000604825">
    <property type="component" value="Unassembled WGS sequence"/>
</dbReference>
<evidence type="ECO:0000313" key="3">
    <source>
        <dbReference type="Proteomes" id="UP000604825"/>
    </source>
</evidence>
<dbReference type="AlphaFoldDB" id="A0A811Q355"/>
<gene>
    <name evidence="2" type="ORF">NCGR_LOCUS38479</name>
</gene>
<feature type="signal peptide" evidence="1">
    <location>
        <begin position="1"/>
        <end position="30"/>
    </location>
</feature>
<keyword evidence="3" id="KW-1185">Reference proteome</keyword>
<evidence type="ECO:0000313" key="2">
    <source>
        <dbReference type="EMBL" id="CAD6254880.1"/>
    </source>
</evidence>
<organism evidence="2 3">
    <name type="scientific">Miscanthus lutarioriparius</name>
    <dbReference type="NCBI Taxonomy" id="422564"/>
    <lineage>
        <taxon>Eukaryota</taxon>
        <taxon>Viridiplantae</taxon>
        <taxon>Streptophyta</taxon>
        <taxon>Embryophyta</taxon>
        <taxon>Tracheophyta</taxon>
        <taxon>Spermatophyta</taxon>
        <taxon>Magnoliopsida</taxon>
        <taxon>Liliopsida</taxon>
        <taxon>Poales</taxon>
        <taxon>Poaceae</taxon>
        <taxon>PACMAD clade</taxon>
        <taxon>Panicoideae</taxon>
        <taxon>Andropogonodae</taxon>
        <taxon>Andropogoneae</taxon>
        <taxon>Saccharinae</taxon>
        <taxon>Miscanthus</taxon>
    </lineage>
</organism>
<evidence type="ECO:0000256" key="1">
    <source>
        <dbReference type="SAM" id="SignalP"/>
    </source>
</evidence>
<keyword evidence="1" id="KW-0732">Signal</keyword>
<reference evidence="2" key="1">
    <citation type="submission" date="2020-10" db="EMBL/GenBank/DDBJ databases">
        <authorList>
            <person name="Han B."/>
            <person name="Lu T."/>
            <person name="Zhao Q."/>
            <person name="Huang X."/>
            <person name="Zhao Y."/>
        </authorList>
    </citation>
    <scope>NUCLEOTIDE SEQUENCE</scope>
</reference>
<feature type="chain" id="PRO_5032847010" evidence="1">
    <location>
        <begin position="31"/>
        <end position="118"/>
    </location>
</feature>
<protein>
    <submittedName>
        <fullName evidence="2">Uncharacterized protein</fullName>
    </submittedName>
</protein>
<accession>A0A811Q355</accession>
<sequence>MASDKKSVVFPALLFLAVALVLTAAASVRAQSSPPPPSQNPCPSGYTNSLAFVQGTAEYLLRGILLVLIPTGPVTPGTSLVNCFCYPTTNITINALPPLPPVVVPNINGPLACVQAPI</sequence>